<name>A0ABU2LAG3_9ACTN</name>
<sequence>MTTDTTPAPGPDAAPGAAPDKASLPHADASADPEGRLTLEVPLPGEPAEPALLLVLRPKKGEPETVTHRLPLAPAPGRPGRWRTELAPDTPALEEGRWDVFALPAGEERLRLLPGLRDLRALSPGYAATAAAPLAVRLPYATKDRYLAVRAWRRRVHAEAGDLTLEGGTMTVEARLIGAEPGEGAEALLKLRGGGKDGPVLRAPLAVEPGGSGTFAFSFGLSALPPEPGFWDVHVRPAAGGPRVRVGRLLDDVADKKPLFVYPAVPAGEATARPYYTVDNDLSVEVR</sequence>
<organism evidence="2 3">
    <name type="scientific">Streptomyces boetiae</name>
    <dbReference type="NCBI Taxonomy" id="3075541"/>
    <lineage>
        <taxon>Bacteria</taxon>
        <taxon>Bacillati</taxon>
        <taxon>Actinomycetota</taxon>
        <taxon>Actinomycetes</taxon>
        <taxon>Kitasatosporales</taxon>
        <taxon>Streptomycetaceae</taxon>
        <taxon>Streptomyces</taxon>
    </lineage>
</organism>
<gene>
    <name evidence="2" type="ORF">RM780_15370</name>
</gene>
<evidence type="ECO:0000313" key="2">
    <source>
        <dbReference type="EMBL" id="MDT0308332.1"/>
    </source>
</evidence>
<evidence type="ECO:0000313" key="3">
    <source>
        <dbReference type="Proteomes" id="UP001183388"/>
    </source>
</evidence>
<reference evidence="3" key="1">
    <citation type="submission" date="2023-07" db="EMBL/GenBank/DDBJ databases">
        <title>30 novel species of actinomycetes from the DSMZ collection.</title>
        <authorList>
            <person name="Nouioui I."/>
        </authorList>
    </citation>
    <scope>NUCLEOTIDE SEQUENCE [LARGE SCALE GENOMIC DNA]</scope>
    <source>
        <strain evidence="3">DSM 44917</strain>
    </source>
</reference>
<accession>A0ABU2LAG3</accession>
<dbReference type="Proteomes" id="UP001183388">
    <property type="component" value="Unassembled WGS sequence"/>
</dbReference>
<dbReference type="RefSeq" id="WP_311631277.1">
    <property type="nucleotide sequence ID" value="NZ_JAVREN010000020.1"/>
</dbReference>
<comment type="caution">
    <text evidence="2">The sequence shown here is derived from an EMBL/GenBank/DDBJ whole genome shotgun (WGS) entry which is preliminary data.</text>
</comment>
<protein>
    <recommendedName>
        <fullName evidence="4">Transferase</fullName>
    </recommendedName>
</protein>
<feature type="region of interest" description="Disordered" evidence="1">
    <location>
        <begin position="1"/>
        <end position="44"/>
    </location>
</feature>
<evidence type="ECO:0000256" key="1">
    <source>
        <dbReference type="SAM" id="MobiDB-lite"/>
    </source>
</evidence>
<proteinExistence type="predicted"/>
<keyword evidence="3" id="KW-1185">Reference proteome</keyword>
<feature type="compositionally biased region" description="Low complexity" evidence="1">
    <location>
        <begin position="1"/>
        <end position="20"/>
    </location>
</feature>
<dbReference type="EMBL" id="JAVREN010000020">
    <property type="protein sequence ID" value="MDT0308332.1"/>
    <property type="molecule type" value="Genomic_DNA"/>
</dbReference>
<evidence type="ECO:0008006" key="4">
    <source>
        <dbReference type="Google" id="ProtNLM"/>
    </source>
</evidence>